<keyword evidence="3" id="KW-1185">Reference proteome</keyword>
<dbReference type="Proteomes" id="UP000053470">
    <property type="component" value="Unassembled WGS sequence"/>
</dbReference>
<dbReference type="InterPro" id="IPR018715">
    <property type="entry name" value="DUF2239"/>
</dbReference>
<organism evidence="2 3">
    <name type="scientific">Ralstonia solanacearum IPO1609</name>
    <dbReference type="NCBI Taxonomy" id="564066"/>
    <lineage>
        <taxon>Bacteria</taxon>
        <taxon>Pseudomonadati</taxon>
        <taxon>Pseudomonadota</taxon>
        <taxon>Betaproteobacteria</taxon>
        <taxon>Burkholderiales</taxon>
        <taxon>Burkholderiaceae</taxon>
        <taxon>Ralstonia</taxon>
        <taxon>Ralstonia solanacearum species complex</taxon>
    </lineage>
</organism>
<name>A0A7U7PR05_RALSL</name>
<evidence type="ECO:0000313" key="2">
    <source>
        <dbReference type="EMBL" id="CEJ17548.1"/>
    </source>
</evidence>
<evidence type="ECO:0000313" key="3">
    <source>
        <dbReference type="Proteomes" id="UP000053470"/>
    </source>
</evidence>
<evidence type="ECO:0000256" key="1">
    <source>
        <dbReference type="SAM" id="MobiDB-lite"/>
    </source>
</evidence>
<gene>
    <name evidence="2" type="ORF">RSIPO_04246</name>
</gene>
<reference evidence="2" key="1">
    <citation type="submission" date="2014-11" db="EMBL/GenBank/DDBJ databases">
        <authorList>
            <person name="Genoscope - CEA"/>
        </authorList>
    </citation>
    <scope>NUCLEOTIDE SEQUENCE</scope>
    <source>
        <strain evidence="2">IPO1609</strain>
    </source>
</reference>
<sequence length="217" mass="22803">MDAVAVRACTAFAGSRRLAAGSVQDVARAVRLHLDAHPEASVLVFDNATACPVEFDLRGTVDDVAARFDGTAGGDAHADALEPSARPRGPGRPKLGVTAREVTLLPRHWDWLAAQPGGASVTLRKLVEAASRAAQGPDRRREAQEAAYRFMSAMAGDAPGFEEAARALFAADAARFATLTQPWPDDVRDFARELARAAFGAALPPADAPSPSHEALA</sequence>
<proteinExistence type="predicted"/>
<reference evidence="2" key="2">
    <citation type="submission" date="2022-04" db="EMBL/GenBank/DDBJ databases">
        <title>Genomic draft of R. solanacearum strain IPO1609, a phylotype IIB1/biovar 2/race 3 strain isolated from potato in Europe.</title>
        <authorList>
            <person name="Boucher C."/>
            <person name="Carrere S."/>
            <person name="Dossat C."/>
            <person name="Elbaz M."/>
            <person name="Genin S."/>
            <person name="Gouzy J."/>
            <person name="Prior P."/>
            <person name="Segurens B."/>
            <person name="Wincker P."/>
        </authorList>
    </citation>
    <scope>NUCLEOTIDE SEQUENCE</scope>
    <source>
        <strain evidence="2">IPO1609</strain>
    </source>
</reference>
<accession>A0A7U7PR05</accession>
<dbReference type="AlphaFoldDB" id="A0A7U7PR05"/>
<feature type="region of interest" description="Disordered" evidence="1">
    <location>
        <begin position="72"/>
        <end position="95"/>
    </location>
</feature>
<dbReference type="RefSeq" id="WP_003261211.1">
    <property type="nucleotide sequence ID" value="NZ_LN651281.1"/>
</dbReference>
<dbReference type="EMBL" id="LN651281">
    <property type="protein sequence ID" value="CEJ17548.1"/>
    <property type="molecule type" value="Genomic_DNA"/>
</dbReference>
<dbReference type="Pfam" id="PF09998">
    <property type="entry name" value="DUF2239"/>
    <property type="match status" value="1"/>
</dbReference>
<protein>
    <submittedName>
        <fullName evidence="2">Cog3644, uncharacterized protein conserved in bacteria</fullName>
    </submittedName>
</protein>